<dbReference type="GO" id="GO:0051607">
    <property type="term" value="P:defense response to virus"/>
    <property type="evidence" value="ECO:0007669"/>
    <property type="project" value="UniProtKB-KW"/>
</dbReference>
<dbReference type="SUPFAM" id="SSF52540">
    <property type="entry name" value="P-loop containing nucleoside triphosphate hydrolases"/>
    <property type="match status" value="1"/>
</dbReference>
<dbReference type="InterPro" id="IPR027417">
    <property type="entry name" value="P-loop_NTPase"/>
</dbReference>
<evidence type="ECO:0000259" key="10">
    <source>
        <dbReference type="PROSITE" id="PS51643"/>
    </source>
</evidence>
<accession>A0A7X0SA54</accession>
<keyword evidence="7" id="KW-0347">Helicase</keyword>
<dbReference type="GO" id="GO:0046872">
    <property type="term" value="F:metal ion binding"/>
    <property type="evidence" value="ECO:0007669"/>
    <property type="project" value="UniProtKB-KW"/>
</dbReference>
<evidence type="ECO:0000313" key="11">
    <source>
        <dbReference type="EMBL" id="MBB6713829.1"/>
    </source>
</evidence>
<comment type="similarity">
    <text evidence="1">In the N-terminal section; belongs to the CRISPR-associated nuclease Cas3-HD family.</text>
</comment>
<dbReference type="EMBL" id="JACKWY010000002">
    <property type="protein sequence ID" value="MBB6713829.1"/>
    <property type="molecule type" value="Genomic_DNA"/>
</dbReference>
<comment type="caution">
    <text evidence="11">The sequence shown here is derived from an EMBL/GenBank/DDBJ whole genome shotgun (WGS) entry which is preliminary data.</text>
</comment>
<feature type="domain" description="HD Cas3-type" evidence="10">
    <location>
        <begin position="8"/>
        <end position="192"/>
    </location>
</feature>
<dbReference type="GO" id="GO:0003724">
    <property type="term" value="F:RNA helicase activity"/>
    <property type="evidence" value="ECO:0007669"/>
    <property type="project" value="TreeGrafter"/>
</dbReference>
<evidence type="ECO:0000256" key="7">
    <source>
        <dbReference type="ARBA" id="ARBA00022806"/>
    </source>
</evidence>
<evidence type="ECO:0000256" key="2">
    <source>
        <dbReference type="ARBA" id="ARBA00009046"/>
    </source>
</evidence>
<dbReference type="GO" id="GO:0016787">
    <property type="term" value="F:hydrolase activity"/>
    <property type="evidence" value="ECO:0007669"/>
    <property type="project" value="UniProtKB-KW"/>
</dbReference>
<dbReference type="InterPro" id="IPR050079">
    <property type="entry name" value="DEAD_box_RNA_helicase"/>
</dbReference>
<dbReference type="InterPro" id="IPR038257">
    <property type="entry name" value="CRISPR-assoc_Cas3_HD_sf"/>
</dbReference>
<dbReference type="InterPro" id="IPR054712">
    <property type="entry name" value="Cas3-like_dom"/>
</dbReference>
<keyword evidence="3" id="KW-0540">Nuclease</keyword>
<keyword evidence="5" id="KW-0547">Nucleotide-binding</keyword>
<dbReference type="RefSeq" id="WP_185163562.1">
    <property type="nucleotide sequence ID" value="NZ_JACKWY010000002.1"/>
</dbReference>
<evidence type="ECO:0000313" key="12">
    <source>
        <dbReference type="Proteomes" id="UP000585258"/>
    </source>
</evidence>
<dbReference type="PANTHER" id="PTHR47959:SF16">
    <property type="entry name" value="CRISPR-ASSOCIATED NUCLEASE_HELICASE CAS3-RELATED"/>
    <property type="match status" value="1"/>
</dbReference>
<evidence type="ECO:0000256" key="5">
    <source>
        <dbReference type="ARBA" id="ARBA00022741"/>
    </source>
</evidence>
<evidence type="ECO:0000256" key="3">
    <source>
        <dbReference type="ARBA" id="ARBA00022722"/>
    </source>
</evidence>
<keyword evidence="4" id="KW-0479">Metal-binding</keyword>
<evidence type="ECO:0000256" key="4">
    <source>
        <dbReference type="ARBA" id="ARBA00022723"/>
    </source>
</evidence>
<organism evidence="11 12">
    <name type="scientific">Clostridium gasigenes</name>
    <dbReference type="NCBI Taxonomy" id="94869"/>
    <lineage>
        <taxon>Bacteria</taxon>
        <taxon>Bacillati</taxon>
        <taxon>Bacillota</taxon>
        <taxon>Clostridia</taxon>
        <taxon>Eubacteriales</taxon>
        <taxon>Clostridiaceae</taxon>
        <taxon>Clostridium</taxon>
    </lineage>
</organism>
<dbReference type="NCBIfam" id="TIGR01596">
    <property type="entry name" value="cas3_HD"/>
    <property type="match status" value="1"/>
</dbReference>
<evidence type="ECO:0000256" key="6">
    <source>
        <dbReference type="ARBA" id="ARBA00022801"/>
    </source>
</evidence>
<dbReference type="Gene3D" id="1.10.3210.30">
    <property type="match status" value="1"/>
</dbReference>
<dbReference type="Pfam" id="PF22590">
    <property type="entry name" value="Cas3-like_C_2"/>
    <property type="match status" value="1"/>
</dbReference>
<protein>
    <submittedName>
        <fullName evidence="11">CRISPR-associated helicase Cas3</fullName>
    </submittedName>
</protein>
<reference evidence="11 12" key="1">
    <citation type="submission" date="2020-08" db="EMBL/GenBank/DDBJ databases">
        <title>Clostridia isolated from Swiss meat.</title>
        <authorList>
            <person name="Wambui J."/>
            <person name="Stevens M.J.A."/>
            <person name="Stephan R."/>
        </authorList>
    </citation>
    <scope>NUCLEOTIDE SEQUENCE [LARGE SCALE GENOMIC DNA]</scope>
    <source>
        <strain evidence="11 12">CM001</strain>
    </source>
</reference>
<dbReference type="InterPro" id="IPR011545">
    <property type="entry name" value="DEAD/DEAH_box_helicase_dom"/>
</dbReference>
<dbReference type="AlphaFoldDB" id="A0A7X0SA54"/>
<evidence type="ECO:0000256" key="1">
    <source>
        <dbReference type="ARBA" id="ARBA00006847"/>
    </source>
</evidence>
<dbReference type="CDD" id="cd09641">
    <property type="entry name" value="Cas3''_I"/>
    <property type="match status" value="1"/>
</dbReference>
<dbReference type="Pfam" id="PF00270">
    <property type="entry name" value="DEAD"/>
    <property type="match status" value="1"/>
</dbReference>
<gene>
    <name evidence="11" type="primary">cas3</name>
    <name evidence="11" type="ORF">H7E68_03630</name>
</gene>
<dbReference type="GO" id="GO:0005524">
    <property type="term" value="F:ATP binding"/>
    <property type="evidence" value="ECO:0007669"/>
    <property type="project" value="UniProtKB-KW"/>
</dbReference>
<keyword evidence="8" id="KW-0067">ATP-binding</keyword>
<name>A0A7X0SA54_9CLOT</name>
<dbReference type="Gene3D" id="3.40.50.300">
    <property type="entry name" value="P-loop containing nucleotide triphosphate hydrolases"/>
    <property type="match status" value="2"/>
</dbReference>
<dbReference type="GO" id="GO:0005829">
    <property type="term" value="C:cytosol"/>
    <property type="evidence" value="ECO:0007669"/>
    <property type="project" value="TreeGrafter"/>
</dbReference>
<dbReference type="InterPro" id="IPR006483">
    <property type="entry name" value="CRISPR-assoc_Cas3_HD"/>
</dbReference>
<dbReference type="PROSITE" id="PS51643">
    <property type="entry name" value="HD_CAS3"/>
    <property type="match status" value="1"/>
</dbReference>
<dbReference type="NCBIfam" id="TIGR01587">
    <property type="entry name" value="cas3_core"/>
    <property type="match status" value="1"/>
</dbReference>
<proteinExistence type="inferred from homology"/>
<dbReference type="InterPro" id="IPR006474">
    <property type="entry name" value="Helicase_Cas3_CRISPR-ass_core"/>
</dbReference>
<evidence type="ECO:0000256" key="8">
    <source>
        <dbReference type="ARBA" id="ARBA00022840"/>
    </source>
</evidence>
<dbReference type="GO" id="GO:0003676">
    <property type="term" value="F:nucleic acid binding"/>
    <property type="evidence" value="ECO:0007669"/>
    <property type="project" value="InterPro"/>
</dbReference>
<dbReference type="GO" id="GO:0004518">
    <property type="term" value="F:nuclease activity"/>
    <property type="evidence" value="ECO:0007669"/>
    <property type="project" value="UniProtKB-KW"/>
</dbReference>
<dbReference type="SMART" id="SM00487">
    <property type="entry name" value="DEXDc"/>
    <property type="match status" value="1"/>
</dbReference>
<dbReference type="Pfam" id="PF18019">
    <property type="entry name" value="Cas3_HD"/>
    <property type="match status" value="1"/>
</dbReference>
<dbReference type="Proteomes" id="UP000585258">
    <property type="component" value="Unassembled WGS sequence"/>
</dbReference>
<comment type="similarity">
    <text evidence="2">In the central section; belongs to the CRISPR-associated helicase Cas3 family.</text>
</comment>
<keyword evidence="6" id="KW-0378">Hydrolase</keyword>
<dbReference type="PANTHER" id="PTHR47959">
    <property type="entry name" value="ATP-DEPENDENT RNA HELICASE RHLE-RELATED"/>
    <property type="match status" value="1"/>
</dbReference>
<keyword evidence="9" id="KW-0051">Antiviral defense</keyword>
<dbReference type="InterPro" id="IPR014001">
    <property type="entry name" value="Helicase_ATP-bd"/>
</dbReference>
<sequence length="752" mass="87747">MVNRALAKTKDEETIISHTEALLYNFRILKSTYPKIKNLNWKILELACEYHDLGKLNTKFQNKLLEKLGYEKLKDGLGDMNEIPHGYLSPSFLNLKKIEDEFGKNNLEILCQAIFYHHNREKPNDFKNIKRIINEDLFKYIDEFNYDGIEKTTELNTKYWKHIKERLPNENSEEVNKRFIMIKGLLNKIDYAASSGVLIEHKNNELIENTYKFFERINSSPNKLQKFMEENKDNNVVAIASTGIGKTEGALLWIGDNKGFFTLPLRVSLNSIYDRMKDKIKFSEEKLGLLHSESASEYMKRNDGHIDKEHLDETKQLSKALTICTLDQLLDFVFKFEGFELKLATLSYSKVIIDEIQMYSPEMLGYLLWALKEIDNMGGKFAIVTATFPPILRSFIKNLNINIIEANKPFLKESKSGETFERHRMKVIEEKINIDHIKNNYKGKRVLVIVNTVKESQRLYNELLESKIKEVHIFHSKFIKNDRSIIEEEILAVGEVDNGIAKRPEETIWITTQVVEASLDIDFDVLYTELSDLSGLFQRMGRVYRNRILDKNINVYVYIGTNEQLPSGITRKSKSIIDYDIFKVSKSAIRDFGNGEIKEIDKMDMINKYFTEEKLKRCGYYTKVNDAINFCESLVEYSLNKGDVSLREINTITVIPKIIYEKNLESIKEYIRIYNLNESSNENRVKSRDKISGFTLSIQELEFEIAKKNYLIVEKLKLGKYQEIPVIDFPYNEMGLQRPTKDELNSVENQFV</sequence>
<evidence type="ECO:0000256" key="9">
    <source>
        <dbReference type="ARBA" id="ARBA00023118"/>
    </source>
</evidence>